<evidence type="ECO:0000256" key="1">
    <source>
        <dbReference type="SAM" id="MobiDB-lite"/>
    </source>
</evidence>
<feature type="compositionally biased region" description="Basic and acidic residues" evidence="1">
    <location>
        <begin position="44"/>
        <end position="67"/>
    </location>
</feature>
<feature type="region of interest" description="Disordered" evidence="1">
    <location>
        <begin position="44"/>
        <end position="70"/>
    </location>
</feature>
<reference evidence="3" key="1">
    <citation type="journal article" date="2013" name="Nat. Genet.">
        <title>The duck genome and transcriptome provide insight into an avian influenza virus reservoir species.</title>
        <authorList>
            <person name="Huang Y."/>
            <person name="Li Y."/>
            <person name="Burt D.W."/>
            <person name="Chen H."/>
            <person name="Zhang Y."/>
            <person name="Qian W."/>
            <person name="Kim H."/>
            <person name="Gan S."/>
            <person name="Zhao Y."/>
            <person name="Li J."/>
            <person name="Yi K."/>
            <person name="Feng H."/>
            <person name="Zhu P."/>
            <person name="Li B."/>
            <person name="Liu Q."/>
            <person name="Fairley S."/>
            <person name="Magor K.E."/>
            <person name="Du Z."/>
            <person name="Hu X."/>
            <person name="Goodman L."/>
            <person name="Tafer H."/>
            <person name="Vignal A."/>
            <person name="Lee T."/>
            <person name="Kim K.W."/>
            <person name="Sheng Z."/>
            <person name="An Y."/>
            <person name="Searle S."/>
            <person name="Herrero J."/>
            <person name="Groenen M.A."/>
            <person name="Crooijmans R.P."/>
            <person name="Faraut T."/>
            <person name="Cai Q."/>
            <person name="Webster R.G."/>
            <person name="Aldridge J.R."/>
            <person name="Warren W.C."/>
            <person name="Bartschat S."/>
            <person name="Kehr S."/>
            <person name="Marz M."/>
            <person name="Stadler P.F."/>
            <person name="Smith J."/>
            <person name="Kraus R.H."/>
            <person name="Zhao Y."/>
            <person name="Ren L."/>
            <person name="Fei J."/>
            <person name="Morisson M."/>
            <person name="Kaiser P."/>
            <person name="Griffin D.K."/>
            <person name="Rao M."/>
            <person name="Pitel F."/>
            <person name="Wang J."/>
            <person name="Li N."/>
        </authorList>
    </citation>
    <scope>NUCLEOTIDE SEQUENCE [LARGE SCALE GENOMIC DNA]</scope>
</reference>
<dbReference type="EMBL" id="KB744074">
    <property type="protein sequence ID" value="EOA96119.1"/>
    <property type="molecule type" value="Genomic_DNA"/>
</dbReference>
<name>R0L3Y9_ANAPL</name>
<feature type="region of interest" description="Disordered" evidence="1">
    <location>
        <begin position="482"/>
        <end position="505"/>
    </location>
</feature>
<evidence type="ECO:0000313" key="3">
    <source>
        <dbReference type="Proteomes" id="UP000296049"/>
    </source>
</evidence>
<keyword evidence="3" id="KW-1185">Reference proteome</keyword>
<dbReference type="AlphaFoldDB" id="R0L3Y9"/>
<protein>
    <submittedName>
        <fullName evidence="2">Uncharacterized protein</fullName>
    </submittedName>
</protein>
<accession>R0L3Y9</accession>
<sequence length="620" mass="68427">MLEEKRDFHDQIYDHTLINADLNLPFKNPAFKLHLASVKAPITPEKKCSNQSRETEQGFGPKPEHTASRQMTTDYISNSNLFQCKEEKKKFRKKFGDNCSILLVRPLIMHRLGLNLTTIQKGVLGSSSCEMSSEQNLLLCQLETEFLEALHHSQGEAPLFFKPPSEITLIQHKGSEESFVCVNSATAQQPKTSEGFFSPLSSSPFHTFLTPYSAEQPHPDVLLLAYTKRTQHRDETPGGSENKHKPGSNFLSATKECQPFSWSTWGCHEAPLTNISGNFSHPGSDRARIALRVRSTERGRSENARSTGARIVDTHKCVAERRFFTAFLRLVTPRTNSILLHLSAKPQCPLSATKVWEKEAFPLGVTMRASDPLVLVKIQSMNTLKAAEHRRIPERVFGPLGKSHNAIICEMGRSGGCPRAADSLRGTGPLRFDVAGKLLEKPWQDSVLPANPNPASVVPWLQPRASRASRCCSNTSAALGTALPRRHRADAAGANRPRKQGSPGLLGRMHAAKVNNDSSLSCTASNASQTYTFMILMSPQSGLVPAPVLLHAVCSQQGGSLASAQQQRQFLDVQFAVRKKLEATTSMKREDWRQGLALAVRVQEDLSAGDVHCGRSFVRI</sequence>
<proteinExistence type="predicted"/>
<gene>
    <name evidence="2" type="ORF">Anapl_05413</name>
</gene>
<evidence type="ECO:0000313" key="2">
    <source>
        <dbReference type="EMBL" id="EOA96119.1"/>
    </source>
</evidence>
<organism evidence="2 3">
    <name type="scientific">Anas platyrhynchos</name>
    <name type="common">Mallard</name>
    <name type="synonym">Anas boschas</name>
    <dbReference type="NCBI Taxonomy" id="8839"/>
    <lineage>
        <taxon>Eukaryota</taxon>
        <taxon>Metazoa</taxon>
        <taxon>Chordata</taxon>
        <taxon>Craniata</taxon>
        <taxon>Vertebrata</taxon>
        <taxon>Euteleostomi</taxon>
        <taxon>Archelosauria</taxon>
        <taxon>Archosauria</taxon>
        <taxon>Dinosauria</taxon>
        <taxon>Saurischia</taxon>
        <taxon>Theropoda</taxon>
        <taxon>Coelurosauria</taxon>
        <taxon>Aves</taxon>
        <taxon>Neognathae</taxon>
        <taxon>Galloanserae</taxon>
        <taxon>Anseriformes</taxon>
        <taxon>Anatidae</taxon>
        <taxon>Anatinae</taxon>
        <taxon>Anas</taxon>
    </lineage>
</organism>
<dbReference type="Proteomes" id="UP000296049">
    <property type="component" value="Unassembled WGS sequence"/>
</dbReference>